<evidence type="ECO:0000313" key="3">
    <source>
        <dbReference type="EMBL" id="STX30843.1"/>
    </source>
</evidence>
<proteinExistence type="predicted"/>
<dbReference type="RefSeq" id="WP_058523756.1">
    <property type="nucleotide sequence ID" value="NZ_CAAAHV010000019.1"/>
</dbReference>
<reference evidence="3 5" key="2">
    <citation type="submission" date="2018-06" db="EMBL/GenBank/DDBJ databases">
        <authorList>
            <consortium name="Pathogen Informatics"/>
            <person name="Doyle S."/>
        </authorList>
    </citation>
    <scope>NUCLEOTIDE SEQUENCE [LARGE SCALE GENOMIC DNA]</scope>
    <source>
        <strain evidence="3 5">NCTC12437</strain>
    </source>
</reference>
<accession>A0A378I747</accession>
<dbReference type="EMBL" id="LNXT01000021">
    <property type="protein sequence ID" value="KTC71549.1"/>
    <property type="molecule type" value="Genomic_DNA"/>
</dbReference>
<evidence type="ECO:0000313" key="5">
    <source>
        <dbReference type="Proteomes" id="UP000255066"/>
    </source>
</evidence>
<name>A0A378I747_9GAMM</name>
<dbReference type="Proteomes" id="UP000054735">
    <property type="component" value="Unassembled WGS sequence"/>
</dbReference>
<keyword evidence="4" id="KW-1185">Reference proteome</keyword>
<sequence length="60" mass="6815">MSRIAVTAFPVNQKMDNTGYQEKGTKKTPLTKSHGKRVKKTPENKESWIVEFMANTIFNG</sequence>
<gene>
    <name evidence="2" type="ORF">Lbir_1701</name>
    <name evidence="3" type="ORF">NCTC12437_00610</name>
</gene>
<reference evidence="2 4" key="1">
    <citation type="submission" date="2015-11" db="EMBL/GenBank/DDBJ databases">
        <title>Genomic analysis of 38 Legionella species identifies large and diverse effector repertoires.</title>
        <authorList>
            <person name="Burstein D."/>
            <person name="Amaro F."/>
            <person name="Zusman T."/>
            <person name="Lifshitz Z."/>
            <person name="Cohen O."/>
            <person name="Gilbert J.A."/>
            <person name="Pupko T."/>
            <person name="Shuman H.A."/>
            <person name="Segal G."/>
        </authorList>
    </citation>
    <scope>NUCLEOTIDE SEQUENCE [LARGE SCALE GENOMIC DNA]</scope>
    <source>
        <strain evidence="2 4">CDC#1407-AL-14</strain>
    </source>
</reference>
<evidence type="ECO:0000313" key="4">
    <source>
        <dbReference type="Proteomes" id="UP000054735"/>
    </source>
</evidence>
<protein>
    <submittedName>
        <fullName evidence="3">Uncharacterized protein</fullName>
    </submittedName>
</protein>
<dbReference type="EMBL" id="UGNW01000001">
    <property type="protein sequence ID" value="STX30843.1"/>
    <property type="molecule type" value="Genomic_DNA"/>
</dbReference>
<dbReference type="AlphaFoldDB" id="A0A378I747"/>
<dbReference type="OrthoDB" id="9915874at2"/>
<organism evidence="3 5">
    <name type="scientific">Legionella birminghamensis</name>
    <dbReference type="NCBI Taxonomy" id="28083"/>
    <lineage>
        <taxon>Bacteria</taxon>
        <taxon>Pseudomonadati</taxon>
        <taxon>Pseudomonadota</taxon>
        <taxon>Gammaproteobacteria</taxon>
        <taxon>Legionellales</taxon>
        <taxon>Legionellaceae</taxon>
        <taxon>Legionella</taxon>
    </lineage>
</organism>
<evidence type="ECO:0000313" key="2">
    <source>
        <dbReference type="EMBL" id="KTC71549.1"/>
    </source>
</evidence>
<feature type="region of interest" description="Disordered" evidence="1">
    <location>
        <begin position="16"/>
        <end position="42"/>
    </location>
</feature>
<evidence type="ECO:0000256" key="1">
    <source>
        <dbReference type="SAM" id="MobiDB-lite"/>
    </source>
</evidence>
<dbReference type="Proteomes" id="UP000255066">
    <property type="component" value="Unassembled WGS sequence"/>
</dbReference>